<organism evidence="1 2">
    <name type="scientific">Lysinibacillus alkalisoli</name>
    <dbReference type="NCBI Taxonomy" id="1911548"/>
    <lineage>
        <taxon>Bacteria</taxon>
        <taxon>Bacillati</taxon>
        <taxon>Bacillota</taxon>
        <taxon>Bacilli</taxon>
        <taxon>Bacillales</taxon>
        <taxon>Bacillaceae</taxon>
        <taxon>Lysinibacillus</taxon>
    </lineage>
</organism>
<keyword evidence="2" id="KW-1185">Reference proteome</keyword>
<dbReference type="EMBL" id="BMJT01000007">
    <property type="protein sequence ID" value="GGG26816.1"/>
    <property type="molecule type" value="Genomic_DNA"/>
</dbReference>
<sequence>MEQQVFTSGEAARFLHVSTSTLTKYAGLLEDNGHKIQRNPKNHRCFYGDDMARIKAMVILNRMRSIPLEEAATLVTKADADIAAILKLDKENVVQGDVPAVQHKEVLAKQIQHVSTELDGILSQVQAQEQLHKDFVEDVSDILTQQSDVIKKQNDLIDQLLREQAKQKKKRSWLSRLLFK</sequence>
<dbReference type="InterPro" id="IPR009061">
    <property type="entry name" value="DNA-bd_dom_put_sf"/>
</dbReference>
<dbReference type="RefSeq" id="WP_188615084.1">
    <property type="nucleotide sequence ID" value="NZ_BMJT01000007.1"/>
</dbReference>
<proteinExistence type="predicted"/>
<evidence type="ECO:0000313" key="1">
    <source>
        <dbReference type="EMBL" id="GGG26816.1"/>
    </source>
</evidence>
<reference evidence="1" key="1">
    <citation type="journal article" date="2014" name="Int. J. Syst. Evol. Microbiol.">
        <title>Complete genome sequence of Corynebacterium casei LMG S-19264T (=DSM 44701T), isolated from a smear-ripened cheese.</title>
        <authorList>
            <consortium name="US DOE Joint Genome Institute (JGI-PGF)"/>
            <person name="Walter F."/>
            <person name="Albersmeier A."/>
            <person name="Kalinowski J."/>
            <person name="Ruckert C."/>
        </authorList>
    </citation>
    <scope>NUCLEOTIDE SEQUENCE</scope>
    <source>
        <strain evidence="1">CGMCC 1.15760</strain>
    </source>
</reference>
<dbReference type="Gene3D" id="1.10.1660.10">
    <property type="match status" value="1"/>
</dbReference>
<dbReference type="SUPFAM" id="SSF46955">
    <property type="entry name" value="Putative DNA-binding domain"/>
    <property type="match status" value="1"/>
</dbReference>
<dbReference type="AlphaFoldDB" id="A0A917G7L6"/>
<name>A0A917G7L6_9BACI</name>
<protein>
    <submittedName>
        <fullName evidence="1">Uncharacterized protein</fullName>
    </submittedName>
</protein>
<reference evidence="1" key="2">
    <citation type="submission" date="2020-09" db="EMBL/GenBank/DDBJ databases">
        <authorList>
            <person name="Sun Q."/>
            <person name="Zhou Y."/>
        </authorList>
    </citation>
    <scope>NUCLEOTIDE SEQUENCE</scope>
    <source>
        <strain evidence="1">CGMCC 1.15760</strain>
    </source>
</reference>
<accession>A0A917G7L6</accession>
<dbReference type="Proteomes" id="UP000616608">
    <property type="component" value="Unassembled WGS sequence"/>
</dbReference>
<gene>
    <name evidence="1" type="ORF">GCM10007425_21760</name>
</gene>
<comment type="caution">
    <text evidence="1">The sequence shown here is derived from an EMBL/GenBank/DDBJ whole genome shotgun (WGS) entry which is preliminary data.</text>
</comment>
<evidence type="ECO:0000313" key="2">
    <source>
        <dbReference type="Proteomes" id="UP000616608"/>
    </source>
</evidence>